<evidence type="ECO:0000259" key="2">
    <source>
        <dbReference type="PROSITE" id="PS50213"/>
    </source>
</evidence>
<evidence type="ECO:0000313" key="4">
    <source>
        <dbReference type="Proteomes" id="UP000031408"/>
    </source>
</evidence>
<dbReference type="SUPFAM" id="SSF82153">
    <property type="entry name" value="FAS1 domain"/>
    <property type="match status" value="1"/>
</dbReference>
<dbReference type="OrthoDB" id="1144324at2"/>
<reference evidence="3 4" key="1">
    <citation type="submission" date="2014-11" db="EMBL/GenBank/DDBJ databases">
        <title>Genome sequence of Flavihumibacter solisilvae 3-3.</title>
        <authorList>
            <person name="Zhou G."/>
            <person name="Li M."/>
            <person name="Wang G."/>
        </authorList>
    </citation>
    <scope>NUCLEOTIDE SEQUENCE [LARGE SCALE GENOMIC DNA]</scope>
    <source>
        <strain evidence="3 4">3-3</strain>
    </source>
</reference>
<name>A0A0C1IUW0_9BACT</name>
<gene>
    <name evidence="3" type="ORF">OI18_11670</name>
</gene>
<proteinExistence type="predicted"/>
<dbReference type="RefSeq" id="WP_152616804.1">
    <property type="nucleotide sequence ID" value="NZ_JSVC01000013.1"/>
</dbReference>
<dbReference type="PROSITE" id="PS50213">
    <property type="entry name" value="FAS1"/>
    <property type="match status" value="1"/>
</dbReference>
<feature type="signal peptide" evidence="1">
    <location>
        <begin position="1"/>
        <end position="22"/>
    </location>
</feature>
<protein>
    <recommendedName>
        <fullName evidence="2">FAS1 domain-containing protein</fullName>
    </recommendedName>
</protein>
<dbReference type="Pfam" id="PF02469">
    <property type="entry name" value="Fasciclin"/>
    <property type="match status" value="1"/>
</dbReference>
<keyword evidence="4" id="KW-1185">Reference proteome</keyword>
<comment type="caution">
    <text evidence="3">The sequence shown here is derived from an EMBL/GenBank/DDBJ whole genome shotgun (WGS) entry which is preliminary data.</text>
</comment>
<evidence type="ECO:0000313" key="3">
    <source>
        <dbReference type="EMBL" id="KIC94289.1"/>
    </source>
</evidence>
<feature type="domain" description="FAS1" evidence="2">
    <location>
        <begin position="33"/>
        <end position="157"/>
    </location>
</feature>
<dbReference type="Gene3D" id="2.30.180.10">
    <property type="entry name" value="FAS1 domain"/>
    <property type="match status" value="1"/>
</dbReference>
<accession>A0A0C1IUW0</accession>
<organism evidence="3 4">
    <name type="scientific">Flavihumibacter solisilvae</name>
    <dbReference type="NCBI Taxonomy" id="1349421"/>
    <lineage>
        <taxon>Bacteria</taxon>
        <taxon>Pseudomonadati</taxon>
        <taxon>Bacteroidota</taxon>
        <taxon>Chitinophagia</taxon>
        <taxon>Chitinophagales</taxon>
        <taxon>Chitinophagaceae</taxon>
        <taxon>Flavihumibacter</taxon>
    </lineage>
</organism>
<sequence>MKRNVLLRSALLLVLPAVFHIACTPSLNSYTTPTNLLGRLDNDPRLSAFSSLLSRVPKIGKLLGGKTKYTILAPTNEAIADMGQDAIAGFTGSKEGLQHLGNVVKNHMIRDVKSPDEVRSGNTVTLKGDTLRAVQLEYVGEPITADNGIILVVAKVIR</sequence>
<dbReference type="EMBL" id="JSVC01000013">
    <property type="protein sequence ID" value="KIC94289.1"/>
    <property type="molecule type" value="Genomic_DNA"/>
</dbReference>
<dbReference type="InterPro" id="IPR000782">
    <property type="entry name" value="FAS1_domain"/>
</dbReference>
<keyword evidence="1" id="KW-0732">Signal</keyword>
<feature type="chain" id="PRO_5002147525" description="FAS1 domain-containing protein" evidence="1">
    <location>
        <begin position="23"/>
        <end position="158"/>
    </location>
</feature>
<dbReference type="InterPro" id="IPR036378">
    <property type="entry name" value="FAS1_dom_sf"/>
</dbReference>
<evidence type="ECO:0000256" key="1">
    <source>
        <dbReference type="SAM" id="SignalP"/>
    </source>
</evidence>
<dbReference type="Proteomes" id="UP000031408">
    <property type="component" value="Unassembled WGS sequence"/>
</dbReference>
<dbReference type="STRING" id="1349421.OI18_11670"/>
<dbReference type="AlphaFoldDB" id="A0A0C1IUW0"/>